<evidence type="ECO:0000313" key="8">
    <source>
        <dbReference type="Proteomes" id="UP000033220"/>
    </source>
</evidence>
<accession>H6SKQ8</accession>
<feature type="transmembrane region" description="Helical" evidence="6">
    <location>
        <begin position="67"/>
        <end position="85"/>
    </location>
</feature>
<feature type="transmembrane region" description="Helical" evidence="6">
    <location>
        <begin position="29"/>
        <end position="46"/>
    </location>
</feature>
<dbReference type="GO" id="GO:0005886">
    <property type="term" value="C:plasma membrane"/>
    <property type="evidence" value="ECO:0007669"/>
    <property type="project" value="UniProtKB-SubCell"/>
</dbReference>
<dbReference type="eggNOG" id="COG1380">
    <property type="taxonomic scope" value="Bacteria"/>
</dbReference>
<comment type="subcellular location">
    <subcellularLocation>
        <location evidence="1">Cell membrane</location>
        <topology evidence="1">Multi-pass membrane protein</topology>
    </subcellularLocation>
</comment>
<keyword evidence="8" id="KW-1185">Reference proteome</keyword>
<dbReference type="InterPro" id="IPR005538">
    <property type="entry name" value="LrgA/CidA"/>
</dbReference>
<dbReference type="PATRIC" id="fig|1150469.3.peg.2188"/>
<keyword evidence="2" id="KW-1003">Cell membrane</keyword>
<gene>
    <name evidence="7" type="ORF">RSPPHO_01947</name>
</gene>
<evidence type="ECO:0000256" key="3">
    <source>
        <dbReference type="ARBA" id="ARBA00022692"/>
    </source>
</evidence>
<dbReference type="Proteomes" id="UP000033220">
    <property type="component" value="Chromosome DSM 122"/>
</dbReference>
<keyword evidence="4 6" id="KW-1133">Transmembrane helix</keyword>
<keyword evidence="5 6" id="KW-0472">Membrane</keyword>
<dbReference type="RefSeq" id="WP_014415208.1">
    <property type="nucleotide sequence ID" value="NC_017059.1"/>
</dbReference>
<dbReference type="KEGG" id="rpm:RSPPHO_01947"/>
<dbReference type="PANTHER" id="PTHR33931:SF2">
    <property type="entry name" value="HOLIN-LIKE PROTEIN CIDA"/>
    <property type="match status" value="1"/>
</dbReference>
<keyword evidence="3 6" id="KW-0812">Transmembrane</keyword>
<proteinExistence type="predicted"/>
<feature type="transmembrane region" description="Helical" evidence="6">
    <location>
        <begin position="91"/>
        <end position="114"/>
    </location>
</feature>
<protein>
    <submittedName>
        <fullName evidence="7">LrgA</fullName>
    </submittedName>
</protein>
<dbReference type="EMBL" id="HE663493">
    <property type="protein sequence ID" value="CCG08573.1"/>
    <property type="molecule type" value="Genomic_DNA"/>
</dbReference>
<dbReference type="AlphaFoldDB" id="H6SKQ8"/>
<dbReference type="Pfam" id="PF03788">
    <property type="entry name" value="LrgA"/>
    <property type="match status" value="1"/>
</dbReference>
<evidence type="ECO:0000313" key="7">
    <source>
        <dbReference type="EMBL" id="CCG08573.1"/>
    </source>
</evidence>
<name>H6SKQ8_PARPM</name>
<organism evidence="7 8">
    <name type="scientific">Pararhodospirillum photometricum DSM 122</name>
    <dbReference type="NCBI Taxonomy" id="1150469"/>
    <lineage>
        <taxon>Bacteria</taxon>
        <taxon>Pseudomonadati</taxon>
        <taxon>Pseudomonadota</taxon>
        <taxon>Alphaproteobacteria</taxon>
        <taxon>Rhodospirillales</taxon>
        <taxon>Rhodospirillaceae</taxon>
        <taxon>Pararhodospirillum</taxon>
    </lineage>
</organism>
<evidence type="ECO:0000256" key="4">
    <source>
        <dbReference type="ARBA" id="ARBA00022989"/>
    </source>
</evidence>
<dbReference type="OrthoDB" id="385012at2"/>
<evidence type="ECO:0000256" key="6">
    <source>
        <dbReference type="SAM" id="Phobius"/>
    </source>
</evidence>
<evidence type="ECO:0000256" key="1">
    <source>
        <dbReference type="ARBA" id="ARBA00004651"/>
    </source>
</evidence>
<evidence type="ECO:0000256" key="5">
    <source>
        <dbReference type="ARBA" id="ARBA00023136"/>
    </source>
</evidence>
<dbReference type="PANTHER" id="PTHR33931">
    <property type="entry name" value="HOLIN-LIKE PROTEIN CIDA-RELATED"/>
    <property type="match status" value="1"/>
</dbReference>
<reference evidence="7 8" key="1">
    <citation type="submission" date="2012-02" db="EMBL/GenBank/DDBJ databases">
        <title>Shotgun genome sequence of Phaeospirillum photometricum DSM 122.</title>
        <authorList>
            <person name="Duquesne K."/>
            <person name="Sturgis J."/>
        </authorList>
    </citation>
    <scope>NUCLEOTIDE SEQUENCE [LARGE SCALE GENOMIC DNA]</scope>
    <source>
        <strain evidence="8">DSM122</strain>
    </source>
</reference>
<dbReference type="HOGENOM" id="CLU_113736_4_2_5"/>
<evidence type="ECO:0000256" key="2">
    <source>
        <dbReference type="ARBA" id="ARBA00022475"/>
    </source>
</evidence>
<sequence length="126" mass="12994">MVSSFFLLLAVQLVGEVAREVLGVPIPGPVLGMFGLALFLIARQTLTSKTVSASLSHTSETLIGQMGLMFVPAGVGLVAQGPLLAREWLPLVAGVVGSTVIGVVVTGAVMHWTLPAVEEDADASRS</sequence>